<dbReference type="EMBL" id="AJWN02000032">
    <property type="protein sequence ID" value="OEE62864.1"/>
    <property type="molecule type" value="Genomic_DNA"/>
</dbReference>
<evidence type="ECO:0000313" key="10">
    <source>
        <dbReference type="Proteomes" id="UP000095039"/>
    </source>
</evidence>
<dbReference type="Gene3D" id="1.10.760.10">
    <property type="entry name" value="Cytochrome c-like domain"/>
    <property type="match status" value="2"/>
</dbReference>
<dbReference type="GO" id="GO:0004130">
    <property type="term" value="F:cytochrome-c peroxidase activity"/>
    <property type="evidence" value="ECO:0007669"/>
    <property type="project" value="TreeGrafter"/>
</dbReference>
<accession>A0A1E5CBG3</accession>
<dbReference type="PROSITE" id="PS51007">
    <property type="entry name" value="CYTC"/>
    <property type="match status" value="1"/>
</dbReference>
<evidence type="ECO:0000259" key="8">
    <source>
        <dbReference type="PROSITE" id="PS51007"/>
    </source>
</evidence>
<evidence type="ECO:0000256" key="6">
    <source>
        <dbReference type="PROSITE-ProRule" id="PRU00433"/>
    </source>
</evidence>
<feature type="domain" description="Cytochrome c" evidence="8">
    <location>
        <begin position="289"/>
        <end position="454"/>
    </location>
</feature>
<dbReference type="InterPro" id="IPR036909">
    <property type="entry name" value="Cyt_c-like_dom_sf"/>
</dbReference>
<comment type="subcellular location">
    <subcellularLocation>
        <location evidence="1">Cell envelope</location>
    </subcellularLocation>
</comment>
<protein>
    <submittedName>
        <fullName evidence="9">Cytochrome-c peroxidase</fullName>
    </submittedName>
</protein>
<keyword evidence="10" id="KW-1185">Reference proteome</keyword>
<evidence type="ECO:0000256" key="5">
    <source>
        <dbReference type="ARBA" id="ARBA00023004"/>
    </source>
</evidence>
<feature type="region of interest" description="Disordered" evidence="7">
    <location>
        <begin position="107"/>
        <end position="128"/>
    </location>
</feature>
<dbReference type="PANTHER" id="PTHR30600">
    <property type="entry name" value="CYTOCHROME C PEROXIDASE-RELATED"/>
    <property type="match status" value="1"/>
</dbReference>
<evidence type="ECO:0000256" key="3">
    <source>
        <dbReference type="ARBA" id="ARBA00022723"/>
    </source>
</evidence>
<evidence type="ECO:0000256" key="1">
    <source>
        <dbReference type="ARBA" id="ARBA00004196"/>
    </source>
</evidence>
<proteinExistence type="predicted"/>
<dbReference type="Pfam" id="PF03150">
    <property type="entry name" value="CCP_MauG"/>
    <property type="match status" value="1"/>
</dbReference>
<dbReference type="InterPro" id="IPR004852">
    <property type="entry name" value="Di-haem_cyt_c_peroxidsae"/>
</dbReference>
<dbReference type="GO" id="GO:0020037">
    <property type="term" value="F:heme binding"/>
    <property type="evidence" value="ECO:0007669"/>
    <property type="project" value="InterPro"/>
</dbReference>
<dbReference type="AlphaFoldDB" id="A0A1E5CBG3"/>
<dbReference type="InterPro" id="IPR009056">
    <property type="entry name" value="Cyt_c-like_dom"/>
</dbReference>
<keyword evidence="5 6" id="KW-0408">Iron</keyword>
<comment type="caution">
    <text evidence="9">The sequence shown here is derived from an EMBL/GenBank/DDBJ whole genome shotgun (WGS) entry which is preliminary data.</text>
</comment>
<dbReference type="SUPFAM" id="SSF46626">
    <property type="entry name" value="Cytochrome c"/>
    <property type="match status" value="2"/>
</dbReference>
<name>A0A1E5CBG3_9GAMM</name>
<evidence type="ECO:0000256" key="4">
    <source>
        <dbReference type="ARBA" id="ARBA00023002"/>
    </source>
</evidence>
<keyword evidence="9" id="KW-0575">Peroxidase</keyword>
<dbReference type="GO" id="GO:0046872">
    <property type="term" value="F:metal ion binding"/>
    <property type="evidence" value="ECO:0007669"/>
    <property type="project" value="UniProtKB-KW"/>
</dbReference>
<dbReference type="GO" id="GO:0030313">
    <property type="term" value="C:cell envelope"/>
    <property type="evidence" value="ECO:0007669"/>
    <property type="project" value="UniProtKB-SubCell"/>
</dbReference>
<sequence length="489" mass="53514">MVNFVWKTSVIFLILISLSGCNEDFWLNYQLSKEIAKHNFTGDPAEGRTLPHISEPLPQLGKALFFSKALGGDKDTACVSCHYPTLGGADGLALPIGVGAEEPDVLGPGRRHSSSSEHYDGGPTVPRNSPTVFNMGLWDRSIFHDGRIESLFPVPGQNGAIGGIATPDVSLGMADPDAGINLTVAQTRFPVTSKEEMRGFEFESDGTNADVRNHLANRLQGASGFEHELDENRWLDEFRDVFNQPDTDAESLITYGNIALALGEYERSMVFTNTPWKQYVQGDMAALSKNAKKGALLFFNEPQQGGAGCVNCHSGDNFTDEDFHVIAMPQIGRGKEDSTMDQGRWYVTGADNDRYAFRTPSLLNVTKTSPWGHAGAYSSLKQVILHHANPQQAITQFNYSELDQDIQASMLLTNTRPALKQLQTLRSEGQSKLPRISLSDKEVLLLIAFVESLTDPCVEDRECLSPWIATGNGPDGLTLHAINKNGDPL</sequence>
<keyword evidence="4" id="KW-0560">Oxidoreductase</keyword>
<evidence type="ECO:0000256" key="7">
    <source>
        <dbReference type="SAM" id="MobiDB-lite"/>
    </source>
</evidence>
<dbReference type="InterPro" id="IPR051395">
    <property type="entry name" value="Cytochrome_c_Peroxidase/MauG"/>
</dbReference>
<gene>
    <name evidence="9" type="ORF">A1OK_19980</name>
</gene>
<reference evidence="9 10" key="1">
    <citation type="journal article" date="2012" name="Science">
        <title>Ecological populations of bacteria act as socially cohesive units of antibiotic production and resistance.</title>
        <authorList>
            <person name="Cordero O.X."/>
            <person name="Wildschutte H."/>
            <person name="Kirkup B."/>
            <person name="Proehl S."/>
            <person name="Ngo L."/>
            <person name="Hussain F."/>
            <person name="Le Roux F."/>
            <person name="Mincer T."/>
            <person name="Polz M.F."/>
        </authorList>
    </citation>
    <scope>NUCLEOTIDE SEQUENCE [LARGE SCALE GENOMIC DNA]</scope>
    <source>
        <strain evidence="9 10">FF-454</strain>
    </source>
</reference>
<dbReference type="Proteomes" id="UP000095039">
    <property type="component" value="Unassembled WGS sequence"/>
</dbReference>
<keyword evidence="2 6" id="KW-0349">Heme</keyword>
<evidence type="ECO:0000256" key="2">
    <source>
        <dbReference type="ARBA" id="ARBA00022617"/>
    </source>
</evidence>
<organism evidence="9 10">
    <name type="scientific">Enterovibrio norvegicus FF-454</name>
    <dbReference type="NCBI Taxonomy" id="1185651"/>
    <lineage>
        <taxon>Bacteria</taxon>
        <taxon>Pseudomonadati</taxon>
        <taxon>Pseudomonadota</taxon>
        <taxon>Gammaproteobacteria</taxon>
        <taxon>Vibrionales</taxon>
        <taxon>Vibrionaceae</taxon>
        <taxon>Enterovibrio</taxon>
    </lineage>
</organism>
<evidence type="ECO:0000313" key="9">
    <source>
        <dbReference type="EMBL" id="OEE62864.1"/>
    </source>
</evidence>
<dbReference type="PROSITE" id="PS51257">
    <property type="entry name" value="PROKAR_LIPOPROTEIN"/>
    <property type="match status" value="1"/>
</dbReference>
<dbReference type="GO" id="GO:0009055">
    <property type="term" value="F:electron transfer activity"/>
    <property type="evidence" value="ECO:0007669"/>
    <property type="project" value="InterPro"/>
</dbReference>
<keyword evidence="3 6" id="KW-0479">Metal-binding</keyword>